<dbReference type="GO" id="GO:0019843">
    <property type="term" value="F:rRNA binding"/>
    <property type="evidence" value="ECO:0007669"/>
    <property type="project" value="UniProtKB-UniRule"/>
</dbReference>
<keyword evidence="3 5" id="KW-0687">Ribonucleoprotein</keyword>
<dbReference type="Gene3D" id="2.30.30.30">
    <property type="match status" value="1"/>
</dbReference>
<dbReference type="GO" id="GO:0005840">
    <property type="term" value="C:ribosome"/>
    <property type="evidence" value="ECO:0007669"/>
    <property type="project" value="UniProtKB-KW"/>
</dbReference>
<sequence length="124" mass="13874">MAKRPNKLHIKKGDTVIVLRGKDAPTRDKSGKVIYTKGRVLKVYPAERRALVEGVNMVKKHSRPSQDNPQGGIIEQEAPIHISNLMLEDPKTKEPTRVGYKFIEGKGGKQTKVRYAKKSGEVID</sequence>
<dbReference type="InterPro" id="IPR003256">
    <property type="entry name" value="Ribosomal_uL24"/>
</dbReference>
<dbReference type="HAMAP" id="MF_01326_B">
    <property type="entry name" value="Ribosomal_uL24_B"/>
    <property type="match status" value="1"/>
</dbReference>
<evidence type="ECO:0000256" key="3">
    <source>
        <dbReference type="ARBA" id="ARBA00023274"/>
    </source>
</evidence>
<evidence type="ECO:0000313" key="7">
    <source>
        <dbReference type="EMBL" id="SIS91874.1"/>
    </source>
</evidence>
<keyword evidence="8" id="KW-1185">Reference proteome</keyword>
<organism evidence="7 8">
    <name type="scientific">Kroppenstedtia eburnea</name>
    <dbReference type="NCBI Taxonomy" id="714067"/>
    <lineage>
        <taxon>Bacteria</taxon>
        <taxon>Bacillati</taxon>
        <taxon>Bacillota</taxon>
        <taxon>Bacilli</taxon>
        <taxon>Bacillales</taxon>
        <taxon>Thermoactinomycetaceae</taxon>
        <taxon>Kroppenstedtia</taxon>
    </lineage>
</organism>
<dbReference type="CDD" id="cd06089">
    <property type="entry name" value="KOW_RPL26"/>
    <property type="match status" value="1"/>
</dbReference>
<dbReference type="RefSeq" id="WP_009710922.1">
    <property type="nucleotide sequence ID" value="NZ_CP048103.1"/>
</dbReference>
<gene>
    <name evidence="5" type="primary">rplX</name>
    <name evidence="7" type="ORF">SAMN05421790_107173</name>
</gene>
<evidence type="ECO:0000256" key="5">
    <source>
        <dbReference type="HAMAP-Rule" id="MF_01326"/>
    </source>
</evidence>
<dbReference type="GO" id="GO:0006412">
    <property type="term" value="P:translation"/>
    <property type="evidence" value="ECO:0007669"/>
    <property type="project" value="UniProtKB-UniRule"/>
</dbReference>
<dbReference type="SUPFAM" id="SSF50104">
    <property type="entry name" value="Translation proteins SH3-like domain"/>
    <property type="match status" value="1"/>
</dbReference>
<comment type="function">
    <text evidence="5">One of the proteins that surrounds the polypeptide exit tunnel on the outside of the subunit.</text>
</comment>
<dbReference type="GO" id="GO:1990904">
    <property type="term" value="C:ribonucleoprotein complex"/>
    <property type="evidence" value="ECO:0007669"/>
    <property type="project" value="UniProtKB-KW"/>
</dbReference>
<protein>
    <recommendedName>
        <fullName evidence="4 5">Large ribosomal subunit protein uL24</fullName>
    </recommendedName>
</protein>
<dbReference type="Proteomes" id="UP000186795">
    <property type="component" value="Unassembled WGS sequence"/>
</dbReference>
<proteinExistence type="inferred from homology"/>
<dbReference type="InterPro" id="IPR057264">
    <property type="entry name" value="Ribosomal_uL24_C"/>
</dbReference>
<keyword evidence="5" id="KW-0694">RNA-binding</keyword>
<dbReference type="InterPro" id="IPR041988">
    <property type="entry name" value="Ribosomal_uL24_KOW"/>
</dbReference>
<comment type="similarity">
    <text evidence="1 5">Belongs to the universal ribosomal protein uL24 family.</text>
</comment>
<dbReference type="PANTHER" id="PTHR12903">
    <property type="entry name" value="MITOCHONDRIAL RIBOSOMAL PROTEIN L24"/>
    <property type="match status" value="1"/>
</dbReference>
<evidence type="ECO:0000256" key="4">
    <source>
        <dbReference type="ARBA" id="ARBA00035206"/>
    </source>
</evidence>
<comment type="subunit">
    <text evidence="5">Part of the 50S ribosomal subunit.</text>
</comment>
<keyword evidence="5" id="KW-0699">rRNA-binding</keyword>
<reference evidence="8" key="1">
    <citation type="submission" date="2017-01" db="EMBL/GenBank/DDBJ databases">
        <authorList>
            <person name="Varghese N."/>
            <person name="Submissions S."/>
        </authorList>
    </citation>
    <scope>NUCLEOTIDE SEQUENCE [LARGE SCALE GENOMIC DNA]</scope>
    <source>
        <strain evidence="8">DSM 45196</strain>
    </source>
</reference>
<dbReference type="Pfam" id="PF17136">
    <property type="entry name" value="ribosomal_L24"/>
    <property type="match status" value="1"/>
</dbReference>
<accession>A0A1N7N0G1</accession>
<dbReference type="EMBL" id="FTOD01000007">
    <property type="protein sequence ID" value="SIS91874.1"/>
    <property type="molecule type" value="Genomic_DNA"/>
</dbReference>
<dbReference type="InterPro" id="IPR014722">
    <property type="entry name" value="Rib_uL2_dom2"/>
</dbReference>
<dbReference type="GO" id="GO:0003735">
    <property type="term" value="F:structural constituent of ribosome"/>
    <property type="evidence" value="ECO:0007669"/>
    <property type="project" value="InterPro"/>
</dbReference>
<evidence type="ECO:0000259" key="6">
    <source>
        <dbReference type="Pfam" id="PF17136"/>
    </source>
</evidence>
<keyword evidence="2 5" id="KW-0689">Ribosomal protein</keyword>
<feature type="domain" description="Large ribosomal subunit protein uL24 C-terminal" evidence="6">
    <location>
        <begin position="55"/>
        <end position="123"/>
    </location>
</feature>
<comment type="function">
    <text evidence="5">One of two assembly initiator proteins, it binds directly to the 5'-end of the 23S rRNA, where it nucleates assembly of the 50S subunit.</text>
</comment>
<dbReference type="AlphaFoldDB" id="A0A1N7N0G1"/>
<evidence type="ECO:0000313" key="8">
    <source>
        <dbReference type="Proteomes" id="UP000186795"/>
    </source>
</evidence>
<evidence type="ECO:0000256" key="2">
    <source>
        <dbReference type="ARBA" id="ARBA00022980"/>
    </source>
</evidence>
<dbReference type="InterPro" id="IPR008991">
    <property type="entry name" value="Translation_prot_SH3-like_sf"/>
</dbReference>
<dbReference type="NCBIfam" id="TIGR01079">
    <property type="entry name" value="rplX_bact"/>
    <property type="match status" value="1"/>
</dbReference>
<name>A0A1N7N0G1_9BACL</name>
<evidence type="ECO:0000256" key="1">
    <source>
        <dbReference type="ARBA" id="ARBA00010618"/>
    </source>
</evidence>